<dbReference type="GO" id="GO:0006508">
    <property type="term" value="P:proteolysis"/>
    <property type="evidence" value="ECO:0007669"/>
    <property type="project" value="InterPro"/>
</dbReference>
<gene>
    <name evidence="4" type="ORF">HO173_000639</name>
</gene>
<name>A0A8H6G5N6_9LECA</name>
<dbReference type="OrthoDB" id="660550at2759"/>
<evidence type="ECO:0000313" key="5">
    <source>
        <dbReference type="Proteomes" id="UP000578531"/>
    </source>
</evidence>
<proteinExistence type="inferred from homology"/>
<dbReference type="EMBL" id="JACCJC010000002">
    <property type="protein sequence ID" value="KAF6240847.1"/>
    <property type="molecule type" value="Genomic_DNA"/>
</dbReference>
<dbReference type="GO" id="GO:0004190">
    <property type="term" value="F:aspartic-type endopeptidase activity"/>
    <property type="evidence" value="ECO:0007669"/>
    <property type="project" value="InterPro"/>
</dbReference>
<evidence type="ECO:0000256" key="2">
    <source>
        <dbReference type="SAM" id="SignalP"/>
    </source>
</evidence>
<keyword evidence="2" id="KW-0732">Signal</keyword>
<dbReference type="InterPro" id="IPR001461">
    <property type="entry name" value="Aspartic_peptidase_A1"/>
</dbReference>
<dbReference type="InterPro" id="IPR033121">
    <property type="entry name" value="PEPTIDASE_A1"/>
</dbReference>
<feature type="signal peptide" evidence="2">
    <location>
        <begin position="1"/>
        <end position="23"/>
    </location>
</feature>
<protein>
    <recommendedName>
        <fullName evidence="3">Peptidase A1 domain-containing protein</fullName>
    </recommendedName>
</protein>
<feature type="chain" id="PRO_5034092669" description="Peptidase A1 domain-containing protein" evidence="2">
    <location>
        <begin position="24"/>
        <end position="391"/>
    </location>
</feature>
<dbReference type="SUPFAM" id="SSF50630">
    <property type="entry name" value="Acid proteases"/>
    <property type="match status" value="1"/>
</dbReference>
<sequence>MLFIPIHFLVAVCLLHTKTGVLAVPQHAMNQMHGSFSLPLQRRIQTGSGSTDVTGYTDNTGEYAWLVDVTIRDQTFSLELDTGSETTWVWSNQISEPPQGGSGKHTEYDYGAIAPSPVVSGSDFSLIYSGGSSGISGIVVQDTVSVAGVGVSMQFGAAQVVPGDWFYSDGLLALGWSSGNSITNKPPTFIELIQHGLDAPIFTTLFDLTNAGGTLGFGAVDPTYSSSLKKLAVDNSTSSLWLVDNLSFTVGVETYPQDTIFFDLGSPTIAIQNDTVNAYWKSIPNAVRINGTNWAMPCSAKLPDLHFTSPLNGQYQHVIPGSSFTGALAYNVPVLEVEFPMCYGGLVAQSCPSGCAVMGAPFFGTHYVVWNIAEPSVSFALREGVQLGVAA</sequence>
<dbReference type="AlphaFoldDB" id="A0A8H6G5N6"/>
<dbReference type="PANTHER" id="PTHR47966">
    <property type="entry name" value="BETA-SITE APP-CLEAVING ENZYME, ISOFORM A-RELATED"/>
    <property type="match status" value="1"/>
</dbReference>
<feature type="domain" description="Peptidase A1" evidence="3">
    <location>
        <begin position="63"/>
        <end position="380"/>
    </location>
</feature>
<dbReference type="Pfam" id="PF00026">
    <property type="entry name" value="Asp"/>
    <property type="match status" value="1"/>
</dbReference>
<dbReference type="GeneID" id="59282318"/>
<evidence type="ECO:0000256" key="1">
    <source>
        <dbReference type="ARBA" id="ARBA00007447"/>
    </source>
</evidence>
<dbReference type="Proteomes" id="UP000578531">
    <property type="component" value="Unassembled WGS sequence"/>
</dbReference>
<comment type="caution">
    <text evidence="4">The sequence shown here is derived from an EMBL/GenBank/DDBJ whole genome shotgun (WGS) entry which is preliminary data.</text>
</comment>
<comment type="similarity">
    <text evidence="1">Belongs to the peptidase A1 family.</text>
</comment>
<dbReference type="Gene3D" id="2.40.70.10">
    <property type="entry name" value="Acid Proteases"/>
    <property type="match status" value="2"/>
</dbReference>
<evidence type="ECO:0000259" key="3">
    <source>
        <dbReference type="PROSITE" id="PS51767"/>
    </source>
</evidence>
<dbReference type="InterPro" id="IPR021109">
    <property type="entry name" value="Peptidase_aspartic_dom_sf"/>
</dbReference>
<accession>A0A8H6G5N6</accession>
<organism evidence="4 5">
    <name type="scientific">Letharia columbiana</name>
    <dbReference type="NCBI Taxonomy" id="112416"/>
    <lineage>
        <taxon>Eukaryota</taxon>
        <taxon>Fungi</taxon>
        <taxon>Dikarya</taxon>
        <taxon>Ascomycota</taxon>
        <taxon>Pezizomycotina</taxon>
        <taxon>Lecanoromycetes</taxon>
        <taxon>OSLEUM clade</taxon>
        <taxon>Lecanoromycetidae</taxon>
        <taxon>Lecanorales</taxon>
        <taxon>Lecanorineae</taxon>
        <taxon>Parmeliaceae</taxon>
        <taxon>Letharia</taxon>
    </lineage>
</organism>
<dbReference type="RefSeq" id="XP_037170095.1">
    <property type="nucleotide sequence ID" value="XM_037302588.1"/>
</dbReference>
<dbReference type="PRINTS" id="PR00792">
    <property type="entry name" value="PEPSIN"/>
</dbReference>
<dbReference type="PANTHER" id="PTHR47966:SF51">
    <property type="entry name" value="BETA-SITE APP-CLEAVING ENZYME, ISOFORM A-RELATED"/>
    <property type="match status" value="1"/>
</dbReference>
<keyword evidence="5" id="KW-1185">Reference proteome</keyword>
<evidence type="ECO:0000313" key="4">
    <source>
        <dbReference type="EMBL" id="KAF6240847.1"/>
    </source>
</evidence>
<dbReference type="PROSITE" id="PS51767">
    <property type="entry name" value="PEPTIDASE_A1"/>
    <property type="match status" value="1"/>
</dbReference>
<reference evidence="4 5" key="1">
    <citation type="journal article" date="2020" name="Genomics">
        <title>Complete, high-quality genomes from long-read metagenomic sequencing of two wolf lichen thalli reveals enigmatic genome architecture.</title>
        <authorList>
            <person name="McKenzie S.K."/>
            <person name="Walston R.F."/>
            <person name="Allen J.L."/>
        </authorList>
    </citation>
    <scope>NUCLEOTIDE SEQUENCE [LARGE SCALE GENOMIC DNA]</scope>
    <source>
        <strain evidence="4">WasteWater2</strain>
    </source>
</reference>